<keyword evidence="10" id="KW-1185">Reference proteome</keyword>
<keyword evidence="1" id="KW-0808">Transferase</keyword>
<dbReference type="Pfam" id="PF00078">
    <property type="entry name" value="RVT_1"/>
    <property type="match status" value="1"/>
</dbReference>
<keyword evidence="2" id="KW-0548">Nucleotidyltransferase</keyword>
<dbReference type="RefSeq" id="WP_212688423.1">
    <property type="nucleotide sequence ID" value="NZ_JAGSPN010000010.1"/>
</dbReference>
<feature type="domain" description="Reverse transcriptase" evidence="8">
    <location>
        <begin position="1"/>
        <end position="239"/>
    </location>
</feature>
<dbReference type="GO" id="GO:0046872">
    <property type="term" value="F:metal ion binding"/>
    <property type="evidence" value="ECO:0007669"/>
    <property type="project" value="UniProtKB-KW"/>
</dbReference>
<evidence type="ECO:0000256" key="2">
    <source>
        <dbReference type="ARBA" id="ARBA00022695"/>
    </source>
</evidence>
<comment type="caution">
    <text evidence="9">The sequence shown here is derived from an EMBL/GenBank/DDBJ whole genome shotgun (WGS) entry which is preliminary data.</text>
</comment>
<dbReference type="PRINTS" id="PR00866">
    <property type="entry name" value="RNADNAPOLMS"/>
</dbReference>
<dbReference type="InterPro" id="IPR000123">
    <property type="entry name" value="Reverse_transcriptase_msDNA"/>
</dbReference>
<dbReference type="SUPFAM" id="SSF56672">
    <property type="entry name" value="DNA/RNA polymerases"/>
    <property type="match status" value="1"/>
</dbReference>
<dbReference type="AlphaFoldDB" id="A0A941DQR3"/>
<dbReference type="GO" id="GO:0003964">
    <property type="term" value="F:RNA-directed DNA polymerase activity"/>
    <property type="evidence" value="ECO:0007669"/>
    <property type="project" value="UniProtKB-KW"/>
</dbReference>
<accession>A0A941DQR3</accession>
<dbReference type="CDD" id="cd03487">
    <property type="entry name" value="RT_Bac_retron_II"/>
    <property type="match status" value="1"/>
</dbReference>
<name>A0A941DQR3_9BURK</name>
<evidence type="ECO:0000256" key="4">
    <source>
        <dbReference type="ARBA" id="ARBA00022842"/>
    </source>
</evidence>
<reference evidence="9" key="1">
    <citation type="submission" date="2021-04" db="EMBL/GenBank/DDBJ databases">
        <title>novel species isolated from subtropical streams in China.</title>
        <authorList>
            <person name="Lu H."/>
        </authorList>
    </citation>
    <scope>NUCLEOTIDE SEQUENCE</scope>
    <source>
        <strain evidence="9">LFS511W</strain>
    </source>
</reference>
<keyword evidence="4" id="KW-0460">Magnesium</keyword>
<protein>
    <submittedName>
        <fullName evidence="9">RNA-directed DNA polymerase</fullName>
    </submittedName>
</protein>
<dbReference type="PROSITE" id="PS50878">
    <property type="entry name" value="RT_POL"/>
    <property type="match status" value="1"/>
</dbReference>
<evidence type="ECO:0000313" key="9">
    <source>
        <dbReference type="EMBL" id="MBR7783126.1"/>
    </source>
</evidence>
<dbReference type="Proteomes" id="UP000680067">
    <property type="component" value="Unassembled WGS sequence"/>
</dbReference>
<evidence type="ECO:0000256" key="1">
    <source>
        <dbReference type="ARBA" id="ARBA00022679"/>
    </source>
</evidence>
<keyword evidence="3" id="KW-0479">Metal-binding</keyword>
<sequence length="332" mass="38254">MMEKQPLRALFNAMYHEKFNFDDFLTYSVSDSYEISSKEKLFERKFKKPKDMVKNYHRFLNLFVFDYLETNPRVVFSYKKGLSALNAVERHSLSKFFFQTDISSFFESIDKKLIRETIVAGCSACPVSDIDLYIDRIVDIVCIDNALPVGLPCSAPISNAVLLLFDNEIEKICAQRNLIYTRYSDDIIISGMERSSLDGIDKQVRGSLEVIYNNKFSINIAKTKFFKVGNKISILGVNILPNGKVTPDKSKKEELEILLHFYLTDRDKFISRASEMKRGNKNTLSEEDCLNLLGGNLNYVDSIDKDYTDKLRRKFGVVTIDKLIHRGFPVKK</sequence>
<proteinExistence type="inferred from homology"/>
<evidence type="ECO:0000256" key="3">
    <source>
        <dbReference type="ARBA" id="ARBA00022723"/>
    </source>
</evidence>
<organism evidence="9 10">
    <name type="scientific">Undibacterium luofuense</name>
    <dbReference type="NCBI Taxonomy" id="2828733"/>
    <lineage>
        <taxon>Bacteria</taxon>
        <taxon>Pseudomonadati</taxon>
        <taxon>Pseudomonadota</taxon>
        <taxon>Betaproteobacteria</taxon>
        <taxon>Burkholderiales</taxon>
        <taxon>Oxalobacteraceae</taxon>
        <taxon>Undibacterium</taxon>
    </lineage>
</organism>
<evidence type="ECO:0000256" key="7">
    <source>
        <dbReference type="ARBA" id="ARBA00034120"/>
    </source>
</evidence>
<dbReference type="GO" id="GO:0051607">
    <property type="term" value="P:defense response to virus"/>
    <property type="evidence" value="ECO:0007669"/>
    <property type="project" value="UniProtKB-KW"/>
</dbReference>
<dbReference type="GO" id="GO:0003723">
    <property type="term" value="F:RNA binding"/>
    <property type="evidence" value="ECO:0007669"/>
    <property type="project" value="InterPro"/>
</dbReference>
<keyword evidence="6" id="KW-0051">Antiviral defense</keyword>
<keyword evidence="5 9" id="KW-0695">RNA-directed DNA polymerase</keyword>
<dbReference type="InterPro" id="IPR000477">
    <property type="entry name" value="RT_dom"/>
</dbReference>
<evidence type="ECO:0000313" key="10">
    <source>
        <dbReference type="Proteomes" id="UP000680067"/>
    </source>
</evidence>
<evidence type="ECO:0000259" key="8">
    <source>
        <dbReference type="PROSITE" id="PS50878"/>
    </source>
</evidence>
<gene>
    <name evidence="9" type="ORF">KDM89_13315</name>
</gene>
<dbReference type="InterPro" id="IPR043502">
    <property type="entry name" value="DNA/RNA_pol_sf"/>
</dbReference>
<dbReference type="EMBL" id="JAGSPN010000010">
    <property type="protein sequence ID" value="MBR7783126.1"/>
    <property type="molecule type" value="Genomic_DNA"/>
</dbReference>
<evidence type="ECO:0000256" key="5">
    <source>
        <dbReference type="ARBA" id="ARBA00022918"/>
    </source>
</evidence>
<evidence type="ECO:0000256" key="6">
    <source>
        <dbReference type="ARBA" id="ARBA00023118"/>
    </source>
</evidence>
<comment type="similarity">
    <text evidence="7">Belongs to the bacterial reverse transcriptase family.</text>
</comment>